<gene>
    <name evidence="2" type="ORF">GlitD10_1086</name>
</gene>
<accession>A0A1J0ABU6</accession>
<evidence type="ECO:0000259" key="1">
    <source>
        <dbReference type="Pfam" id="PF22557"/>
    </source>
</evidence>
<protein>
    <recommendedName>
        <fullName evidence="1">Dual OB-containing domain-containing protein</fullName>
    </recommendedName>
</protein>
<dbReference type="InterPro" id="IPR054335">
    <property type="entry name" value="DuOB_dom"/>
</dbReference>
<dbReference type="EMBL" id="CP017675">
    <property type="protein sequence ID" value="APB33406.1"/>
    <property type="molecule type" value="Genomic_DNA"/>
</dbReference>
<proteinExistence type="predicted"/>
<sequence>MPFSYLSKIKPARTLQLIEVKQLRWERNQYGKCKAFILDDIYNCADLGFSITDPAITAKINPDQEVSSHCLLCMSLAQPWQGGNDPEPMCYRLVAGVIELLPEITLIGQEMQRVGWTITQGRHYLQNQFSKQSRYQLMARKPKHLCNFSKVYPPLSRSTV</sequence>
<reference evidence="2 3" key="1">
    <citation type="submission" date="2016-10" db="EMBL/GenBank/DDBJ databases">
        <title>Description of Gloeomargarita lithophora gen. nov., sp. nov., a thylakoid-bearing basal-branching cyanobacterium with intracellular carbonates, and proposal for Gloeomargaritales ord. nov.</title>
        <authorList>
            <person name="Moreira D."/>
            <person name="Tavera R."/>
            <person name="Benzerara K."/>
            <person name="Skouri-Panet F."/>
            <person name="Couradeau E."/>
            <person name="Gerard E."/>
            <person name="Loussert C."/>
            <person name="Novelo E."/>
            <person name="Zivanovic Y."/>
            <person name="Lopez-Garcia P."/>
        </authorList>
    </citation>
    <scope>NUCLEOTIDE SEQUENCE [LARGE SCALE GENOMIC DNA]</scope>
    <source>
        <strain evidence="2 3">D10</strain>
    </source>
</reference>
<keyword evidence="3" id="KW-1185">Reference proteome</keyword>
<dbReference type="STRING" id="1188229.GlitD10_1086"/>
<evidence type="ECO:0000313" key="3">
    <source>
        <dbReference type="Proteomes" id="UP000180235"/>
    </source>
</evidence>
<name>A0A1J0ABU6_9CYAN</name>
<dbReference type="KEGG" id="glt:GlitD10_1086"/>
<dbReference type="OrthoDB" id="517225at2"/>
<dbReference type="AlphaFoldDB" id="A0A1J0ABU6"/>
<feature type="domain" description="Dual OB-containing" evidence="1">
    <location>
        <begin position="12"/>
        <end position="97"/>
    </location>
</feature>
<dbReference type="Pfam" id="PF22557">
    <property type="entry name" value="DuOB"/>
    <property type="match status" value="1"/>
</dbReference>
<organism evidence="2 3">
    <name type="scientific">Gloeomargarita lithophora Alchichica-D10</name>
    <dbReference type="NCBI Taxonomy" id="1188229"/>
    <lineage>
        <taxon>Bacteria</taxon>
        <taxon>Bacillati</taxon>
        <taxon>Cyanobacteriota</taxon>
        <taxon>Cyanophyceae</taxon>
        <taxon>Gloeomargaritales</taxon>
        <taxon>Gloeomargaritaceae</taxon>
        <taxon>Gloeomargarita</taxon>
    </lineage>
</organism>
<evidence type="ECO:0000313" key="2">
    <source>
        <dbReference type="EMBL" id="APB33406.1"/>
    </source>
</evidence>
<dbReference type="Proteomes" id="UP000180235">
    <property type="component" value="Chromosome"/>
</dbReference>